<evidence type="ECO:0000256" key="2">
    <source>
        <dbReference type="ARBA" id="ARBA00011903"/>
    </source>
</evidence>
<keyword evidence="3" id="KW-0808">Transferase</keyword>
<evidence type="ECO:0000256" key="8">
    <source>
        <dbReference type="ARBA" id="ARBA00051245"/>
    </source>
</evidence>
<dbReference type="EC" id="2.7.10.2" evidence="2"/>
<dbReference type="InterPro" id="IPR027417">
    <property type="entry name" value="P-loop_NTPase"/>
</dbReference>
<reference evidence="10 11" key="1">
    <citation type="submission" date="2019-04" db="EMBL/GenBank/DDBJ databases">
        <title>Bacillus caeni sp. nov., a bacterium isolated from mangrove sediment.</title>
        <authorList>
            <person name="Huang H."/>
            <person name="Mo K."/>
            <person name="Hu Y."/>
        </authorList>
    </citation>
    <scope>NUCLEOTIDE SEQUENCE [LARGE SCALE GENOMIC DNA]</scope>
    <source>
        <strain evidence="10 11">HB172195</strain>
    </source>
</reference>
<keyword evidence="4" id="KW-0547">Nucleotide-binding</keyword>
<dbReference type="InterPro" id="IPR005702">
    <property type="entry name" value="Wzc-like_C"/>
</dbReference>
<gene>
    <name evidence="10" type="ORF">FCL54_18405</name>
</gene>
<organism evidence="10 11">
    <name type="scientific">Exobacillus caeni</name>
    <dbReference type="NCBI Taxonomy" id="2574798"/>
    <lineage>
        <taxon>Bacteria</taxon>
        <taxon>Bacillati</taxon>
        <taxon>Bacillota</taxon>
        <taxon>Bacilli</taxon>
        <taxon>Bacillales</taxon>
        <taxon>Guptibacillaceae</taxon>
        <taxon>Exobacillus</taxon>
    </lineage>
</organism>
<accession>A0A5R9F2N7</accession>
<dbReference type="SUPFAM" id="SSF52540">
    <property type="entry name" value="P-loop containing nucleoside triphosphate hydrolases"/>
    <property type="match status" value="1"/>
</dbReference>
<dbReference type="PANTHER" id="PTHR32309">
    <property type="entry name" value="TYROSINE-PROTEIN KINASE"/>
    <property type="match status" value="1"/>
</dbReference>
<protein>
    <recommendedName>
        <fullName evidence="2">non-specific protein-tyrosine kinase</fullName>
        <ecNumber evidence="2">2.7.10.2</ecNumber>
    </recommendedName>
</protein>
<evidence type="ECO:0000259" key="9">
    <source>
        <dbReference type="Pfam" id="PF13614"/>
    </source>
</evidence>
<comment type="caution">
    <text evidence="10">The sequence shown here is derived from an EMBL/GenBank/DDBJ whole genome shotgun (WGS) entry which is preliminary data.</text>
</comment>
<evidence type="ECO:0000256" key="5">
    <source>
        <dbReference type="ARBA" id="ARBA00022777"/>
    </source>
</evidence>
<evidence type="ECO:0000256" key="6">
    <source>
        <dbReference type="ARBA" id="ARBA00022840"/>
    </source>
</evidence>
<dbReference type="Pfam" id="PF13614">
    <property type="entry name" value="AAA_31"/>
    <property type="match status" value="1"/>
</dbReference>
<evidence type="ECO:0000313" key="11">
    <source>
        <dbReference type="Proteomes" id="UP000308230"/>
    </source>
</evidence>
<comment type="similarity">
    <text evidence="1">Belongs to the CpsD/CapB family.</text>
</comment>
<proteinExistence type="inferred from homology"/>
<evidence type="ECO:0000256" key="3">
    <source>
        <dbReference type="ARBA" id="ARBA00022679"/>
    </source>
</evidence>
<dbReference type="InterPro" id="IPR050445">
    <property type="entry name" value="Bact_polysacc_biosynth/exp"/>
</dbReference>
<dbReference type="GO" id="GO:0005524">
    <property type="term" value="F:ATP binding"/>
    <property type="evidence" value="ECO:0007669"/>
    <property type="project" value="UniProtKB-KW"/>
</dbReference>
<sequence>MNLLARSDSSTISKFLKKSVVITENPNSVIAEQFRTLRTNLQFISKTKELRSLIVTSPSYGEGKTTTSVNLAISIAEQGKKVLVVDGNLRNPGVHASFKLKNSLGLTNVLLGETTFKEAINRTEIGRLDVVTSGTLIASPSKLIKADTISNIIEECLEEYDLVIFDAPPVLEVSDTNIISNLFDGVILVICQNKTKRDDAIEAKRMLEMAEANLIGITLNKKR</sequence>
<evidence type="ECO:0000313" key="10">
    <source>
        <dbReference type="EMBL" id="TLS35788.1"/>
    </source>
</evidence>
<dbReference type="OrthoDB" id="9794577at2"/>
<name>A0A5R9F2N7_9BACL</name>
<keyword evidence="7" id="KW-0829">Tyrosine-protein kinase</keyword>
<evidence type="ECO:0000256" key="4">
    <source>
        <dbReference type="ARBA" id="ARBA00022741"/>
    </source>
</evidence>
<keyword evidence="5 10" id="KW-0418">Kinase</keyword>
<dbReference type="EMBL" id="SWLG01000016">
    <property type="protein sequence ID" value="TLS35788.1"/>
    <property type="molecule type" value="Genomic_DNA"/>
</dbReference>
<dbReference type="PANTHER" id="PTHR32309:SF13">
    <property type="entry name" value="FERRIC ENTEROBACTIN TRANSPORT PROTEIN FEPE"/>
    <property type="match status" value="1"/>
</dbReference>
<dbReference type="CDD" id="cd05387">
    <property type="entry name" value="BY-kinase"/>
    <property type="match status" value="1"/>
</dbReference>
<dbReference type="Proteomes" id="UP000308230">
    <property type="component" value="Unassembled WGS sequence"/>
</dbReference>
<dbReference type="InterPro" id="IPR025669">
    <property type="entry name" value="AAA_dom"/>
</dbReference>
<dbReference type="GO" id="GO:0005886">
    <property type="term" value="C:plasma membrane"/>
    <property type="evidence" value="ECO:0007669"/>
    <property type="project" value="TreeGrafter"/>
</dbReference>
<dbReference type="AlphaFoldDB" id="A0A5R9F2N7"/>
<keyword evidence="6" id="KW-0067">ATP-binding</keyword>
<dbReference type="Gene3D" id="3.40.50.300">
    <property type="entry name" value="P-loop containing nucleotide triphosphate hydrolases"/>
    <property type="match status" value="1"/>
</dbReference>
<feature type="domain" description="AAA" evidence="9">
    <location>
        <begin position="61"/>
        <end position="188"/>
    </location>
</feature>
<keyword evidence="11" id="KW-1185">Reference proteome</keyword>
<evidence type="ECO:0000256" key="7">
    <source>
        <dbReference type="ARBA" id="ARBA00023137"/>
    </source>
</evidence>
<comment type="catalytic activity">
    <reaction evidence="8">
        <text>L-tyrosyl-[protein] + ATP = O-phospho-L-tyrosyl-[protein] + ADP + H(+)</text>
        <dbReference type="Rhea" id="RHEA:10596"/>
        <dbReference type="Rhea" id="RHEA-COMP:10136"/>
        <dbReference type="Rhea" id="RHEA-COMP:20101"/>
        <dbReference type="ChEBI" id="CHEBI:15378"/>
        <dbReference type="ChEBI" id="CHEBI:30616"/>
        <dbReference type="ChEBI" id="CHEBI:46858"/>
        <dbReference type="ChEBI" id="CHEBI:61978"/>
        <dbReference type="ChEBI" id="CHEBI:456216"/>
        <dbReference type="EC" id="2.7.10.2"/>
    </reaction>
</comment>
<evidence type="ECO:0000256" key="1">
    <source>
        <dbReference type="ARBA" id="ARBA00007316"/>
    </source>
</evidence>
<dbReference type="GO" id="GO:0004715">
    <property type="term" value="F:non-membrane spanning protein tyrosine kinase activity"/>
    <property type="evidence" value="ECO:0007669"/>
    <property type="project" value="UniProtKB-EC"/>
</dbReference>
<dbReference type="NCBIfam" id="TIGR01007">
    <property type="entry name" value="eps_fam"/>
    <property type="match status" value="1"/>
</dbReference>